<evidence type="ECO:0000313" key="1">
    <source>
        <dbReference type="EMBL" id="HIU51052.1"/>
    </source>
</evidence>
<dbReference type="InterPro" id="IPR006549">
    <property type="entry name" value="HAD-SF_hydro_IIIA"/>
</dbReference>
<dbReference type="EMBL" id="DVNH01000003">
    <property type="protein sequence ID" value="HIU51052.1"/>
    <property type="molecule type" value="Genomic_DNA"/>
</dbReference>
<reference evidence="1" key="2">
    <citation type="journal article" date="2021" name="PeerJ">
        <title>Extensive microbial diversity within the chicken gut microbiome revealed by metagenomics and culture.</title>
        <authorList>
            <person name="Gilroy R."/>
            <person name="Ravi A."/>
            <person name="Getino M."/>
            <person name="Pursley I."/>
            <person name="Horton D.L."/>
            <person name="Alikhan N.F."/>
            <person name="Baker D."/>
            <person name="Gharbi K."/>
            <person name="Hall N."/>
            <person name="Watson M."/>
            <person name="Adriaenssens E.M."/>
            <person name="Foster-Nyarko E."/>
            <person name="Jarju S."/>
            <person name="Secka A."/>
            <person name="Antonio M."/>
            <person name="Oren A."/>
            <person name="Chaudhuri R.R."/>
            <person name="La Ragione R."/>
            <person name="Hildebrand F."/>
            <person name="Pallen M.J."/>
        </authorList>
    </citation>
    <scope>NUCLEOTIDE SEQUENCE</scope>
    <source>
        <strain evidence="1">CHK195-15760</strain>
    </source>
</reference>
<dbReference type="InterPro" id="IPR036412">
    <property type="entry name" value="HAD-like_sf"/>
</dbReference>
<dbReference type="Gene3D" id="3.40.50.1000">
    <property type="entry name" value="HAD superfamily/HAD-like"/>
    <property type="match status" value="1"/>
</dbReference>
<dbReference type="InterPro" id="IPR023214">
    <property type="entry name" value="HAD_sf"/>
</dbReference>
<dbReference type="NCBIfam" id="TIGR01662">
    <property type="entry name" value="HAD-SF-IIIA"/>
    <property type="match status" value="1"/>
</dbReference>
<dbReference type="InterPro" id="IPR006439">
    <property type="entry name" value="HAD-SF_hydro_IA"/>
</dbReference>
<gene>
    <name evidence="1" type="ORF">IAB70_00240</name>
</gene>
<protein>
    <submittedName>
        <fullName evidence="1">YqeG family HAD IIIA-type phosphatase</fullName>
    </submittedName>
</protein>
<evidence type="ECO:0000313" key="2">
    <source>
        <dbReference type="Proteomes" id="UP000824093"/>
    </source>
</evidence>
<dbReference type="NCBIfam" id="TIGR01668">
    <property type="entry name" value="YqeG_hyp_ppase"/>
    <property type="match status" value="1"/>
</dbReference>
<dbReference type="GO" id="GO:0008962">
    <property type="term" value="F:phosphatidylglycerophosphatase activity"/>
    <property type="evidence" value="ECO:0007669"/>
    <property type="project" value="InterPro"/>
</dbReference>
<comment type="caution">
    <text evidence="1">The sequence shown here is derived from an EMBL/GenBank/DDBJ whole genome shotgun (WGS) entry which is preliminary data.</text>
</comment>
<dbReference type="InterPro" id="IPR010021">
    <property type="entry name" value="PGPP1/Gep4"/>
</dbReference>
<sequence length="167" mass="19469">MLLYPNHHFKNVTEINMNFLEGNRLKGIILDMDNTLIDFNRNLLDGVKQWCQDLKKNNIKLYIVSNSNKKDKLEQVSNALEIPYASFSMKPFKKGFKKAMEEMNLKNENIAVVGDQIFTDILGANRCKMFSILVDPIAEKDIILTRIKRPIERYIMKQYSKHKGAEK</sequence>
<dbReference type="GO" id="GO:0005737">
    <property type="term" value="C:cytoplasm"/>
    <property type="evidence" value="ECO:0007669"/>
    <property type="project" value="TreeGrafter"/>
</dbReference>
<dbReference type="PANTHER" id="PTHR19288:SF25">
    <property type="entry name" value="PHOSPHATIDYLGLYCEROPHOSPHATASE GEP4, MITOCHONDRIAL"/>
    <property type="match status" value="1"/>
</dbReference>
<dbReference type="Pfam" id="PF00702">
    <property type="entry name" value="Hydrolase"/>
    <property type="match status" value="1"/>
</dbReference>
<dbReference type="NCBIfam" id="TIGR01549">
    <property type="entry name" value="HAD-SF-IA-v1"/>
    <property type="match status" value="1"/>
</dbReference>
<reference evidence="1" key="1">
    <citation type="submission" date="2020-10" db="EMBL/GenBank/DDBJ databases">
        <authorList>
            <person name="Gilroy R."/>
        </authorList>
    </citation>
    <scope>NUCLEOTIDE SEQUENCE</scope>
    <source>
        <strain evidence="1">CHK195-15760</strain>
    </source>
</reference>
<dbReference type="AlphaFoldDB" id="A0A9D1S937"/>
<organism evidence="1 2">
    <name type="scientific">Candidatus Merdicola faecigallinarum</name>
    <dbReference type="NCBI Taxonomy" id="2840862"/>
    <lineage>
        <taxon>Bacteria</taxon>
        <taxon>Bacillati</taxon>
        <taxon>Bacillota</taxon>
        <taxon>Clostridia</taxon>
        <taxon>Candidatus Merdicola</taxon>
    </lineage>
</organism>
<proteinExistence type="predicted"/>
<dbReference type="CDD" id="cd16416">
    <property type="entry name" value="HAD_BsYqeG-like"/>
    <property type="match status" value="1"/>
</dbReference>
<dbReference type="Proteomes" id="UP000824093">
    <property type="component" value="Unassembled WGS sequence"/>
</dbReference>
<dbReference type="SUPFAM" id="SSF56784">
    <property type="entry name" value="HAD-like"/>
    <property type="match status" value="1"/>
</dbReference>
<dbReference type="PANTHER" id="PTHR19288">
    <property type="entry name" value="4-NITROPHENYLPHOSPHATASE-RELATED"/>
    <property type="match status" value="1"/>
</dbReference>
<name>A0A9D1S937_9FIRM</name>
<accession>A0A9D1S937</accession>